<dbReference type="EMBL" id="JAAHFQ010000850">
    <property type="protein sequence ID" value="NER31536.1"/>
    <property type="molecule type" value="Genomic_DNA"/>
</dbReference>
<accession>A0A6B3ND86</accession>
<sequence>MMPPVSKIFKGRRRVVLNTIQVGLGMFPTIKRPLWERGSTTKEVHRILAEPEAHTVIYDSVWEMSLKPLSHAV</sequence>
<organism evidence="1">
    <name type="scientific">Symploca sp. SIO1C4</name>
    <dbReference type="NCBI Taxonomy" id="2607765"/>
    <lineage>
        <taxon>Bacteria</taxon>
        <taxon>Bacillati</taxon>
        <taxon>Cyanobacteriota</taxon>
        <taxon>Cyanophyceae</taxon>
        <taxon>Coleofasciculales</taxon>
        <taxon>Coleofasciculaceae</taxon>
        <taxon>Symploca</taxon>
    </lineage>
</organism>
<dbReference type="AlphaFoldDB" id="A0A6B3ND86"/>
<evidence type="ECO:0000313" key="1">
    <source>
        <dbReference type="EMBL" id="NER31536.1"/>
    </source>
</evidence>
<comment type="caution">
    <text evidence="1">The sequence shown here is derived from an EMBL/GenBank/DDBJ whole genome shotgun (WGS) entry which is preliminary data.</text>
</comment>
<protein>
    <submittedName>
        <fullName evidence="1">Uncharacterized protein</fullName>
    </submittedName>
</protein>
<reference evidence="1" key="1">
    <citation type="submission" date="2019-11" db="EMBL/GenBank/DDBJ databases">
        <title>Genomic insights into an expanded diversity of filamentous marine cyanobacteria reveals the extraordinary biosynthetic potential of Moorea and Okeania.</title>
        <authorList>
            <person name="Ferreira Leao T."/>
            <person name="Wang M."/>
            <person name="Moss N."/>
            <person name="Da Silva R."/>
            <person name="Sanders J."/>
            <person name="Nurk S."/>
            <person name="Gurevich A."/>
            <person name="Humphrey G."/>
            <person name="Reher R."/>
            <person name="Zhu Q."/>
            <person name="Belda-Ferre P."/>
            <person name="Glukhov E."/>
            <person name="Rex R."/>
            <person name="Dorrestein P.C."/>
            <person name="Knight R."/>
            <person name="Pevzner P."/>
            <person name="Gerwick W.H."/>
            <person name="Gerwick L."/>
        </authorList>
    </citation>
    <scope>NUCLEOTIDE SEQUENCE</scope>
    <source>
        <strain evidence="1">SIO1C4</strain>
    </source>
</reference>
<gene>
    <name evidence="1" type="ORF">F6J89_28950</name>
</gene>
<name>A0A6B3ND86_9CYAN</name>
<proteinExistence type="predicted"/>